<dbReference type="Proteomes" id="UP001209076">
    <property type="component" value="Unassembled WGS sequence"/>
</dbReference>
<accession>A0ABT2PWB3</accession>
<evidence type="ECO:0000313" key="1">
    <source>
        <dbReference type="EMBL" id="MCU0104716.1"/>
    </source>
</evidence>
<comment type="caution">
    <text evidence="1">The sequence shown here is derived from an EMBL/GenBank/DDBJ whole genome shotgun (WGS) entry which is preliminary data.</text>
</comment>
<dbReference type="EMBL" id="JAOEGN010000005">
    <property type="protein sequence ID" value="MCU0104716.1"/>
    <property type="molecule type" value="Genomic_DNA"/>
</dbReference>
<reference evidence="2" key="1">
    <citation type="submission" date="2023-07" db="EMBL/GenBank/DDBJ databases">
        <title>Novel Mycoplasma species identified in domestic and wild animals.</title>
        <authorList>
            <person name="Volokhov D.V."/>
            <person name="Furtak V.A."/>
            <person name="Zagorodnyaya T.A."/>
        </authorList>
    </citation>
    <scope>NUCLEOTIDE SEQUENCE [LARGE SCALE GENOMIC DNA]</scope>
    <source>
        <strain evidence="2">92-19</strain>
    </source>
</reference>
<name>A0ABT2PWB3_9MOLU</name>
<organism evidence="1 2">
    <name type="scientific">Paracholeplasma vituli</name>
    <dbReference type="NCBI Taxonomy" id="69473"/>
    <lineage>
        <taxon>Bacteria</taxon>
        <taxon>Bacillati</taxon>
        <taxon>Mycoplasmatota</taxon>
        <taxon>Mollicutes</taxon>
        <taxon>Acholeplasmatales</taxon>
        <taxon>Acholeplasmataceae</taxon>
        <taxon>Paracholeplasma</taxon>
    </lineage>
</organism>
<protein>
    <submittedName>
        <fullName evidence="1">Uncharacterized protein</fullName>
    </submittedName>
</protein>
<sequence length="255" mass="30351">MNKMSYDEFKKVLQMVTSHMSDDDKFEFYQELLDTGSACVSERTIEHNFAIINGLHYEEVIFTPTDNDDELEIDLKEIELQADSIENEDVTEMTDVEIMQIGINPWTHEKVDFNYLQKRLDDFIRIFQERLQNDTLEITIAHNRENLTHFNFIKTIVAFYQEQTKDSNKPKVNGSTYPDLHIQWRLDDLNQGDEMPRLVSIEPNEDRAFDYWLIHDRTNGDTKEIVIKANELGEYDISEFIEYISERVNNERFDW</sequence>
<dbReference type="RefSeq" id="WP_262095965.1">
    <property type="nucleotide sequence ID" value="NZ_JAOEGN010000005.1"/>
</dbReference>
<keyword evidence="2" id="KW-1185">Reference proteome</keyword>
<proteinExistence type="predicted"/>
<gene>
    <name evidence="1" type="ORF">N7603_03505</name>
</gene>
<evidence type="ECO:0000313" key="2">
    <source>
        <dbReference type="Proteomes" id="UP001209076"/>
    </source>
</evidence>